<dbReference type="RefSeq" id="XP_068353925.1">
    <property type="nucleotide sequence ID" value="XM_068493886.1"/>
</dbReference>
<dbReference type="VEuPathDB" id="TrichDB:TRFO_07769"/>
<comment type="caution">
    <text evidence="2">The sequence shown here is derived from an EMBL/GenBank/DDBJ whole genome shotgun (WGS) entry which is preliminary data.</text>
</comment>
<dbReference type="AlphaFoldDB" id="A0A1J4JU56"/>
<reference evidence="2" key="1">
    <citation type="submission" date="2016-10" db="EMBL/GenBank/DDBJ databases">
        <authorList>
            <person name="Benchimol M."/>
            <person name="Almeida L.G."/>
            <person name="Vasconcelos A.T."/>
            <person name="Perreira-Neves A."/>
            <person name="Rosa I.A."/>
            <person name="Tasca T."/>
            <person name="Bogo M.R."/>
            <person name="de Souza W."/>
        </authorList>
    </citation>
    <scope>NUCLEOTIDE SEQUENCE [LARGE SCALE GENOMIC DNA]</scope>
    <source>
        <strain evidence="2">K</strain>
    </source>
</reference>
<evidence type="ECO:0000313" key="3">
    <source>
        <dbReference type="Proteomes" id="UP000179807"/>
    </source>
</evidence>
<dbReference type="Proteomes" id="UP000179807">
    <property type="component" value="Unassembled WGS sequence"/>
</dbReference>
<evidence type="ECO:0008006" key="4">
    <source>
        <dbReference type="Google" id="ProtNLM"/>
    </source>
</evidence>
<keyword evidence="3" id="KW-1185">Reference proteome</keyword>
<feature type="region of interest" description="Disordered" evidence="1">
    <location>
        <begin position="159"/>
        <end position="222"/>
    </location>
</feature>
<feature type="compositionally biased region" description="Low complexity" evidence="1">
    <location>
        <begin position="162"/>
        <end position="214"/>
    </location>
</feature>
<organism evidence="2 3">
    <name type="scientific">Tritrichomonas foetus</name>
    <dbReference type="NCBI Taxonomy" id="1144522"/>
    <lineage>
        <taxon>Eukaryota</taxon>
        <taxon>Metamonada</taxon>
        <taxon>Parabasalia</taxon>
        <taxon>Tritrichomonadida</taxon>
        <taxon>Tritrichomonadidae</taxon>
        <taxon>Tritrichomonas</taxon>
    </lineage>
</organism>
<evidence type="ECO:0000256" key="1">
    <source>
        <dbReference type="SAM" id="MobiDB-lite"/>
    </source>
</evidence>
<evidence type="ECO:0000313" key="2">
    <source>
        <dbReference type="EMBL" id="OHT00789.1"/>
    </source>
</evidence>
<dbReference type="GeneID" id="94828590"/>
<accession>A0A1J4JU56</accession>
<gene>
    <name evidence="2" type="ORF">TRFO_07769</name>
</gene>
<proteinExistence type="predicted"/>
<protein>
    <recommendedName>
        <fullName evidence="4">TOG domain-containing protein</fullName>
    </recommendedName>
</protein>
<name>A0A1J4JU56_9EUKA</name>
<dbReference type="EMBL" id="MLAK01000938">
    <property type="protein sequence ID" value="OHT00789.1"/>
    <property type="molecule type" value="Genomic_DNA"/>
</dbReference>
<sequence length="518" mass="57781">MLQLTFSLDSGVLGCRAFAILEHSDPTLTESMLSNDMLRDIASSVLWNNKPESILLSRLSSLTLVAFLYSPSLAQVSCGYILQMLNFVFEPSILSLFEIVCSSEDRNVIVQQWLLSLSFTNILFKEIECFNITSSTNQSFLRSSSRNSRRNSRKLIRNSAKTLNSNQANTQNSNDNTNRLNSNTNNTNGAHCNNGNNSLNSNPNNDGNNNESSTRSNQKNKKTALLNAQSLNKSTGNLPKHPIEETTEKYHQKKQGNFTTRKNATDPLTRNSKKANQFCGLFKIVTFCSSSLVLSNSVRTPRFVELLNRDLGLYPKFIEDCRWEAISSLYSNSTAELIRAFFNPAINIIQSEGLCSTPTGVSAIKLFTILVQNDSMMRPYMSVAGVTTSIINIMMKYPEHSILQEAGRNYLQAVFLHSKTREDAIKEALPSILEGAKSENRCLKASMCVVLNMTVNLGKTDTRTLLLLKEIEGFLDFVKKELAEYNMMMAKFFGGAAPPSQAYDVKLVAESLIRKSGF</sequence>